<comment type="caution">
    <text evidence="2">The sequence shown here is derived from an EMBL/GenBank/DDBJ whole genome shotgun (WGS) entry which is preliminary data.</text>
</comment>
<proteinExistence type="predicted"/>
<feature type="region of interest" description="Disordered" evidence="1">
    <location>
        <begin position="299"/>
        <end position="339"/>
    </location>
</feature>
<evidence type="ECO:0000313" key="2">
    <source>
        <dbReference type="EMBL" id="RNA31616.1"/>
    </source>
</evidence>
<dbReference type="OrthoDB" id="6133115at2759"/>
<gene>
    <name evidence="2" type="ORF">BpHYR1_045878</name>
</gene>
<dbReference type="InterPro" id="IPR012677">
    <property type="entry name" value="Nucleotide-bd_a/b_plait_sf"/>
</dbReference>
<dbReference type="AlphaFoldDB" id="A0A3M7S745"/>
<keyword evidence="3" id="KW-1185">Reference proteome</keyword>
<protein>
    <submittedName>
        <fullName evidence="2">Poly [ADP-ribose] polymerase 14-like</fullName>
    </submittedName>
</protein>
<name>A0A3M7S745_BRAPC</name>
<dbReference type="Proteomes" id="UP000276133">
    <property type="component" value="Unassembled WGS sequence"/>
</dbReference>
<reference evidence="2 3" key="1">
    <citation type="journal article" date="2018" name="Sci. Rep.">
        <title>Genomic signatures of local adaptation to the degree of environmental predictability in rotifers.</title>
        <authorList>
            <person name="Franch-Gras L."/>
            <person name="Hahn C."/>
            <person name="Garcia-Roger E.M."/>
            <person name="Carmona M.J."/>
            <person name="Serra M."/>
            <person name="Gomez A."/>
        </authorList>
    </citation>
    <scope>NUCLEOTIDE SEQUENCE [LARGE SCALE GENOMIC DNA]</scope>
    <source>
        <strain evidence="2">HYR1</strain>
    </source>
</reference>
<accession>A0A3M7S745</accession>
<dbReference type="EMBL" id="REGN01001916">
    <property type="protein sequence ID" value="RNA31616.1"/>
    <property type="molecule type" value="Genomic_DNA"/>
</dbReference>
<organism evidence="2 3">
    <name type="scientific">Brachionus plicatilis</name>
    <name type="common">Marine rotifer</name>
    <name type="synonym">Brachionus muelleri</name>
    <dbReference type="NCBI Taxonomy" id="10195"/>
    <lineage>
        <taxon>Eukaryota</taxon>
        <taxon>Metazoa</taxon>
        <taxon>Spiralia</taxon>
        <taxon>Gnathifera</taxon>
        <taxon>Rotifera</taxon>
        <taxon>Eurotatoria</taxon>
        <taxon>Monogononta</taxon>
        <taxon>Pseudotrocha</taxon>
        <taxon>Ploima</taxon>
        <taxon>Brachionidae</taxon>
        <taxon>Brachionus</taxon>
    </lineage>
</organism>
<evidence type="ECO:0000256" key="1">
    <source>
        <dbReference type="SAM" id="MobiDB-lite"/>
    </source>
</evidence>
<sequence length="967" mass="110737">MENDAEKRSILISGITQELNIESILNAFSDFNVTGGGVIQSYEFYSSSRMRITYFYQKDAERVLSRGSTYKIGKIFLTVSRFSYDYESSFSSNSSLVTAIVNSSRTNTPLEIIKPIDQKRILLTNVPNSIEKEYLDLYLEYLSDEVEIERIDVGQEMANSIVVTYSKFIDFENLKKKHKSKPKILKNTTAVLPVYLPNSVILEFEGDKSKKQLDKNLNSEMLELYFSNKKRSGGHNAKNVRIDSKKNFAIVSFENFETAKQVCTRKHSINGLDLIARLYYDNIGPDPFSIESKIHTSKLNEKNKTDNKDESTKLQHQTKNAHTNNLSDSQRSTYTIESDSTNDAIKNSIDKPKVNLPSLDDPILSFEEYAILNNISLKPDIAYGPEKEATQSLSEDFKTKFSTEARADAFILGGKNSHQVKITAPPVPKLVGNNVTFDPQSVRRAELEAKLNESDKNFQPEIKGELKIKFNEKRRVERKNDDEQIIGGMHGMRADTPKVENSDIRRFYLDRLAENEKKESFKFKNDEEMTGFILGGSNGYQVKVDSNKASPNGEEKKEPNEKLFDFIFNQESEQMDDSIFEKKVNAIKKIIEDPQNKNRYQLESLLYGHDQANSENESDYIEEATVCPTPTNSPKTPVFKTDSLKNSIEVNKLRLAAIPDPRLNQTLPSKVRALKIPPLPKIVQKESLNISLQETTVSKENESKPIKVILKPRPFSSVEKSFNEKGSNSLKLKNNHILSQYGNSTTADSINKLNPKFIQFLKSNSFLEDVKNMHPKININLNENQKRLYFFGAQNQVLEAKALISKDLEAIKLTVVKLNSKQLANFLKKSNTKERLEDHFKKFKKYSFFSFDVLAKKEKESEEYLLNIYSNCPSFIPDVHDFINKNVMVGLKVEINSTHLSNSIKNEDQKWMAFYSDKYKNSIDYKLEFHKIRNKNSDKVEHSICIFLVLFNSSNPEKMGFQKLNND</sequence>
<feature type="compositionally biased region" description="Basic and acidic residues" evidence="1">
    <location>
        <begin position="299"/>
        <end position="313"/>
    </location>
</feature>
<dbReference type="Pfam" id="PF23085">
    <property type="entry name" value="RRM_PARP14_3"/>
    <property type="match status" value="1"/>
</dbReference>
<feature type="compositionally biased region" description="Polar residues" evidence="1">
    <location>
        <begin position="314"/>
        <end position="339"/>
    </location>
</feature>
<evidence type="ECO:0000313" key="3">
    <source>
        <dbReference type="Proteomes" id="UP000276133"/>
    </source>
</evidence>
<dbReference type="Gene3D" id="3.30.70.330">
    <property type="match status" value="1"/>
</dbReference>